<comment type="catalytic activity">
    <reaction evidence="5 6">
        <text>2-deoxy-D-ribose 5-phosphate = D-glyceraldehyde 3-phosphate + acetaldehyde</text>
        <dbReference type="Rhea" id="RHEA:12821"/>
        <dbReference type="ChEBI" id="CHEBI:15343"/>
        <dbReference type="ChEBI" id="CHEBI:59776"/>
        <dbReference type="ChEBI" id="CHEBI:62877"/>
        <dbReference type="EC" id="4.1.2.4"/>
    </reaction>
</comment>
<evidence type="ECO:0000256" key="2">
    <source>
        <dbReference type="ARBA" id="ARBA00022490"/>
    </source>
</evidence>
<feature type="active site" description="Proton donor/acceptor" evidence="6">
    <location>
        <position position="202"/>
    </location>
</feature>
<keyword evidence="3 6" id="KW-0456">Lyase</keyword>
<comment type="caution">
    <text evidence="7">The sequence shown here is derived from an EMBL/GenBank/DDBJ whole genome shotgun (WGS) entry which is preliminary data.</text>
</comment>
<keyword evidence="2 6" id="KW-0963">Cytoplasm</keyword>
<accession>A0ABP8Y082</accession>
<organism evidence="7 8">
    <name type="scientific">Promicromonospora umidemergens</name>
    <dbReference type="NCBI Taxonomy" id="629679"/>
    <lineage>
        <taxon>Bacteria</taxon>
        <taxon>Bacillati</taxon>
        <taxon>Actinomycetota</taxon>
        <taxon>Actinomycetes</taxon>
        <taxon>Micrococcales</taxon>
        <taxon>Promicromonosporaceae</taxon>
        <taxon>Promicromonospora</taxon>
    </lineage>
</organism>
<dbReference type="CDD" id="cd00959">
    <property type="entry name" value="DeoC"/>
    <property type="match status" value="1"/>
</dbReference>
<dbReference type="NCBIfam" id="TIGR00126">
    <property type="entry name" value="deoC"/>
    <property type="match status" value="1"/>
</dbReference>
<evidence type="ECO:0000256" key="6">
    <source>
        <dbReference type="HAMAP-Rule" id="MF_00114"/>
    </source>
</evidence>
<dbReference type="InterPro" id="IPR011343">
    <property type="entry name" value="DeoC"/>
</dbReference>
<dbReference type="RefSeq" id="WP_253876681.1">
    <property type="nucleotide sequence ID" value="NZ_BAABHM010000028.1"/>
</dbReference>
<evidence type="ECO:0000256" key="1">
    <source>
        <dbReference type="ARBA" id="ARBA00010936"/>
    </source>
</evidence>
<dbReference type="HAMAP" id="MF_00114">
    <property type="entry name" value="DeoC_type1"/>
    <property type="match status" value="1"/>
</dbReference>
<comment type="function">
    <text evidence="6">Catalyzes a reversible aldol reaction between acetaldehyde and D-glyceraldehyde 3-phosphate to generate 2-deoxy-D-ribose 5-phosphate.</text>
</comment>
<evidence type="ECO:0000313" key="7">
    <source>
        <dbReference type="EMBL" id="GAA4718553.1"/>
    </source>
</evidence>
<dbReference type="Pfam" id="PF01791">
    <property type="entry name" value="DeoC"/>
    <property type="match status" value="1"/>
</dbReference>
<sequence>MTAQPEAPRTPTVPHDRAALAAFVDHTLLKPEATASDVATLVEEGAGLGVFSVCVSPSFVSLAVEVAAGRLAVATVCGFPSGKHMSDVKAFEAARAVADEADEVDMVIDVGIARSGRFDVVQADIEAVRAAVPGDRVLKVIIESAALTDEQIVGACKAAEAAGANFVKTSTGFHPAGGASVHAVSLMARTVGAVGGGMLGVKASGGIRDLDAALSMIEAGATRLGLSGTASVLAGFDAGAGVDAPASDGY</sequence>
<dbReference type="InterPro" id="IPR002915">
    <property type="entry name" value="DeoC/FbaB/LacD_aldolase"/>
</dbReference>
<evidence type="ECO:0000256" key="4">
    <source>
        <dbReference type="ARBA" id="ARBA00023270"/>
    </source>
</evidence>
<dbReference type="InterPro" id="IPR028581">
    <property type="entry name" value="DeoC_typeI"/>
</dbReference>
<dbReference type="SUPFAM" id="SSF51569">
    <property type="entry name" value="Aldolase"/>
    <property type="match status" value="1"/>
</dbReference>
<feature type="active site" description="Proton donor/acceptor" evidence="6">
    <location>
        <position position="105"/>
    </location>
</feature>
<evidence type="ECO:0000256" key="5">
    <source>
        <dbReference type="ARBA" id="ARBA00048791"/>
    </source>
</evidence>
<dbReference type="PIRSF" id="PIRSF001357">
    <property type="entry name" value="DeoC"/>
    <property type="match status" value="1"/>
</dbReference>
<keyword evidence="8" id="KW-1185">Reference proteome</keyword>
<dbReference type="InterPro" id="IPR013785">
    <property type="entry name" value="Aldolase_TIM"/>
</dbReference>
<dbReference type="PANTHER" id="PTHR10889:SF1">
    <property type="entry name" value="DEOXYRIBOSE-PHOSPHATE ALDOLASE"/>
    <property type="match status" value="1"/>
</dbReference>
<keyword evidence="4 6" id="KW-0704">Schiff base</keyword>
<dbReference type="PANTHER" id="PTHR10889">
    <property type="entry name" value="DEOXYRIBOSE-PHOSPHATE ALDOLASE"/>
    <property type="match status" value="1"/>
</dbReference>
<comment type="similarity">
    <text evidence="1 6">Belongs to the DeoC/FbaB aldolase family. DeoC type 1 subfamily.</text>
</comment>
<name>A0ABP8Y082_9MICO</name>
<proteinExistence type="inferred from homology"/>
<comment type="pathway">
    <text evidence="6">Carbohydrate degradation; 2-deoxy-D-ribose 1-phosphate degradation; D-glyceraldehyde 3-phosphate and acetaldehyde from 2-deoxy-alpha-D-ribose 1-phosphate: step 2/2.</text>
</comment>
<feature type="active site" description="Schiff-base intermediate with acetaldehyde" evidence="6">
    <location>
        <position position="168"/>
    </location>
</feature>
<dbReference type="EC" id="4.1.2.4" evidence="6"/>
<dbReference type="EMBL" id="BAABHM010000028">
    <property type="protein sequence ID" value="GAA4718553.1"/>
    <property type="molecule type" value="Genomic_DNA"/>
</dbReference>
<dbReference type="SMART" id="SM01133">
    <property type="entry name" value="DeoC"/>
    <property type="match status" value="1"/>
</dbReference>
<dbReference type="Proteomes" id="UP001500843">
    <property type="component" value="Unassembled WGS sequence"/>
</dbReference>
<gene>
    <name evidence="7" type="primary">deoC_1</name>
    <name evidence="6" type="synonym">deoC</name>
    <name evidence="7" type="ORF">GCM10023198_47690</name>
</gene>
<dbReference type="Gene3D" id="3.20.20.70">
    <property type="entry name" value="Aldolase class I"/>
    <property type="match status" value="1"/>
</dbReference>
<reference evidence="8" key="1">
    <citation type="journal article" date="2019" name="Int. J. Syst. Evol. Microbiol.">
        <title>The Global Catalogue of Microorganisms (GCM) 10K type strain sequencing project: providing services to taxonomists for standard genome sequencing and annotation.</title>
        <authorList>
            <consortium name="The Broad Institute Genomics Platform"/>
            <consortium name="The Broad Institute Genome Sequencing Center for Infectious Disease"/>
            <person name="Wu L."/>
            <person name="Ma J."/>
        </authorList>
    </citation>
    <scope>NUCLEOTIDE SEQUENCE [LARGE SCALE GENOMIC DNA]</scope>
    <source>
        <strain evidence="8">JCM 17975</strain>
    </source>
</reference>
<evidence type="ECO:0000313" key="8">
    <source>
        <dbReference type="Proteomes" id="UP001500843"/>
    </source>
</evidence>
<protein>
    <recommendedName>
        <fullName evidence="6">Deoxyribose-phosphate aldolase</fullName>
        <shortName evidence="6">DERA</shortName>
        <ecNumber evidence="6">4.1.2.4</ecNumber>
    </recommendedName>
    <alternativeName>
        <fullName evidence="6">2-deoxy-D-ribose 5-phosphate aldolase</fullName>
    </alternativeName>
    <alternativeName>
        <fullName evidence="6">Phosphodeoxyriboaldolase</fullName>
        <shortName evidence="6">Deoxyriboaldolase</shortName>
    </alternativeName>
</protein>
<evidence type="ECO:0000256" key="3">
    <source>
        <dbReference type="ARBA" id="ARBA00023239"/>
    </source>
</evidence>
<comment type="subcellular location">
    <subcellularLocation>
        <location evidence="6">Cytoplasm</location>
    </subcellularLocation>
</comment>